<evidence type="ECO:0000256" key="1">
    <source>
        <dbReference type="SAM" id="Coils"/>
    </source>
</evidence>
<dbReference type="Proteomes" id="UP000193920">
    <property type="component" value="Unassembled WGS sequence"/>
</dbReference>
<dbReference type="EMBL" id="MCOG01000026">
    <property type="protein sequence ID" value="ORY75230.1"/>
    <property type="molecule type" value="Genomic_DNA"/>
</dbReference>
<dbReference type="STRING" id="1754190.A0A1Y2EUJ0"/>
<protein>
    <recommendedName>
        <fullName evidence="4">Trichohyalin-plectin-homology domain-containing protein</fullName>
    </recommendedName>
</protein>
<evidence type="ECO:0000313" key="2">
    <source>
        <dbReference type="EMBL" id="ORY75230.1"/>
    </source>
</evidence>
<gene>
    <name evidence="2" type="ORF">LY90DRAFT_502239</name>
</gene>
<accession>A0A1Y2EUJ0</accession>
<keyword evidence="3" id="KW-1185">Reference proteome</keyword>
<feature type="coiled-coil region" evidence="1">
    <location>
        <begin position="35"/>
        <end position="106"/>
    </location>
</feature>
<sequence>MTPEHTFHPNISTEIPEIHIINSKKYKELKEKKRIEQYREEQKMIELKEKKAKQNKLFIERLKLQPTNTYKETRSSILRNRAKKEKNEIENLYNEIESEVLQDKEQKQLKMKNYIQNKLKDLNYRNYTYDKDIKGRNMNRRKEQELLEERYKEKLESMNNDINNKRTYLFEQNYEIKKEQNREKEQKELSNKNPIDKFNKIIETNGLDIDEINLKIQLHY</sequence>
<dbReference type="AlphaFoldDB" id="A0A1Y2EUJ0"/>
<reference evidence="2 3" key="1">
    <citation type="submission" date="2016-08" db="EMBL/GenBank/DDBJ databases">
        <title>A Parts List for Fungal Cellulosomes Revealed by Comparative Genomics.</title>
        <authorList>
            <consortium name="DOE Joint Genome Institute"/>
            <person name="Haitjema C.H."/>
            <person name="Gilmore S.P."/>
            <person name="Henske J.K."/>
            <person name="Solomon K.V."/>
            <person name="De Groot R."/>
            <person name="Kuo A."/>
            <person name="Mondo S.J."/>
            <person name="Salamov A.A."/>
            <person name="Labutti K."/>
            <person name="Zhao Z."/>
            <person name="Chiniquy J."/>
            <person name="Barry K."/>
            <person name="Brewer H.M."/>
            <person name="Purvine S.O."/>
            <person name="Wright A.T."/>
            <person name="Boxma B."/>
            <person name="Van Alen T."/>
            <person name="Hackstein J.H."/>
            <person name="Baker S.E."/>
            <person name="Grigoriev I.V."/>
            <person name="O'Malley M.A."/>
        </authorList>
    </citation>
    <scope>NUCLEOTIDE SEQUENCE [LARGE SCALE GENOMIC DNA]</scope>
    <source>
        <strain evidence="2 3">G1</strain>
    </source>
</reference>
<organism evidence="2 3">
    <name type="scientific">Neocallimastix californiae</name>
    <dbReference type="NCBI Taxonomy" id="1754190"/>
    <lineage>
        <taxon>Eukaryota</taxon>
        <taxon>Fungi</taxon>
        <taxon>Fungi incertae sedis</taxon>
        <taxon>Chytridiomycota</taxon>
        <taxon>Chytridiomycota incertae sedis</taxon>
        <taxon>Neocallimastigomycetes</taxon>
        <taxon>Neocallimastigales</taxon>
        <taxon>Neocallimastigaceae</taxon>
        <taxon>Neocallimastix</taxon>
    </lineage>
</organism>
<comment type="caution">
    <text evidence="2">The sequence shown here is derived from an EMBL/GenBank/DDBJ whole genome shotgun (WGS) entry which is preliminary data.</text>
</comment>
<proteinExistence type="predicted"/>
<evidence type="ECO:0008006" key="4">
    <source>
        <dbReference type="Google" id="ProtNLM"/>
    </source>
</evidence>
<keyword evidence="1" id="KW-0175">Coiled coil</keyword>
<name>A0A1Y2EUJ0_9FUNG</name>
<evidence type="ECO:0000313" key="3">
    <source>
        <dbReference type="Proteomes" id="UP000193920"/>
    </source>
</evidence>